<evidence type="ECO:0000313" key="1">
    <source>
        <dbReference type="EMBL" id="SVE18931.1"/>
    </source>
</evidence>
<reference evidence="1" key="1">
    <citation type="submission" date="2018-05" db="EMBL/GenBank/DDBJ databases">
        <authorList>
            <person name="Lanie J.A."/>
            <person name="Ng W.-L."/>
            <person name="Kazmierczak K.M."/>
            <person name="Andrzejewski T.M."/>
            <person name="Davidsen T.M."/>
            <person name="Wayne K.J."/>
            <person name="Tettelin H."/>
            <person name="Glass J.I."/>
            <person name="Rusch D."/>
            <person name="Podicherti R."/>
            <person name="Tsui H.-C.T."/>
            <person name="Winkler M.E."/>
        </authorList>
    </citation>
    <scope>NUCLEOTIDE SEQUENCE</scope>
</reference>
<name>A0A383BGI4_9ZZZZ</name>
<gene>
    <name evidence="1" type="ORF">METZ01_LOCUS471785</name>
</gene>
<feature type="non-terminal residue" evidence="1">
    <location>
        <position position="25"/>
    </location>
</feature>
<sequence>NLIKKIVVQRNKIKRVKRKRKLVRN</sequence>
<accession>A0A383BGI4</accession>
<organism evidence="1">
    <name type="scientific">marine metagenome</name>
    <dbReference type="NCBI Taxonomy" id="408172"/>
    <lineage>
        <taxon>unclassified sequences</taxon>
        <taxon>metagenomes</taxon>
        <taxon>ecological metagenomes</taxon>
    </lineage>
</organism>
<protein>
    <submittedName>
        <fullName evidence="1">Uncharacterized protein</fullName>
    </submittedName>
</protein>
<proteinExistence type="predicted"/>
<dbReference type="EMBL" id="UINC01200167">
    <property type="protein sequence ID" value="SVE18931.1"/>
    <property type="molecule type" value="Genomic_DNA"/>
</dbReference>
<dbReference type="AlphaFoldDB" id="A0A383BGI4"/>
<feature type="non-terminal residue" evidence="1">
    <location>
        <position position="1"/>
    </location>
</feature>